<keyword evidence="2" id="KW-0456">Lyase</keyword>
<dbReference type="InterPro" id="IPR041581">
    <property type="entry name" value="Glyoxalase_6"/>
</dbReference>
<organism evidence="2 3">
    <name type="scientific">SAR86 cluster bacterium</name>
    <dbReference type="NCBI Taxonomy" id="2030880"/>
    <lineage>
        <taxon>Bacteria</taxon>
        <taxon>Pseudomonadati</taxon>
        <taxon>Pseudomonadota</taxon>
        <taxon>Gammaproteobacteria</taxon>
        <taxon>SAR86 cluster</taxon>
    </lineage>
</organism>
<dbReference type="Pfam" id="PF18029">
    <property type="entry name" value="Glyoxalase_6"/>
    <property type="match status" value="1"/>
</dbReference>
<evidence type="ECO:0000313" key="3">
    <source>
        <dbReference type="Proteomes" id="UP000218767"/>
    </source>
</evidence>
<dbReference type="Gene3D" id="3.10.180.10">
    <property type="entry name" value="2,3-Dihydroxybiphenyl 1,2-Dioxygenase, domain 1"/>
    <property type="match status" value="1"/>
</dbReference>
<dbReference type="Proteomes" id="UP000218767">
    <property type="component" value="Unassembled WGS sequence"/>
</dbReference>
<dbReference type="GO" id="GO:0016829">
    <property type="term" value="F:lyase activity"/>
    <property type="evidence" value="ECO:0007669"/>
    <property type="project" value="UniProtKB-KW"/>
</dbReference>
<dbReference type="AlphaFoldDB" id="A0A2A4WUT1"/>
<dbReference type="PROSITE" id="PS51819">
    <property type="entry name" value="VOC"/>
    <property type="match status" value="1"/>
</dbReference>
<protein>
    <submittedName>
        <fullName evidence="2">Lactoylglutathione lyase</fullName>
    </submittedName>
</protein>
<dbReference type="InterPro" id="IPR037523">
    <property type="entry name" value="VOC_core"/>
</dbReference>
<dbReference type="EMBL" id="NVUL01000108">
    <property type="protein sequence ID" value="PCI74070.1"/>
    <property type="molecule type" value="Genomic_DNA"/>
</dbReference>
<comment type="caution">
    <text evidence="2">The sequence shown here is derived from an EMBL/GenBank/DDBJ whole genome shotgun (WGS) entry which is preliminary data.</text>
</comment>
<dbReference type="InterPro" id="IPR029068">
    <property type="entry name" value="Glyas_Bleomycin-R_OHBP_Dase"/>
</dbReference>
<evidence type="ECO:0000313" key="2">
    <source>
        <dbReference type="EMBL" id="PCI74070.1"/>
    </source>
</evidence>
<reference evidence="3" key="1">
    <citation type="submission" date="2017-08" db="EMBL/GenBank/DDBJ databases">
        <title>A dynamic microbial community with high functional redundancy inhabits the cold, oxic subseafloor aquifer.</title>
        <authorList>
            <person name="Tully B.J."/>
            <person name="Wheat C.G."/>
            <person name="Glazer B.T."/>
            <person name="Huber J.A."/>
        </authorList>
    </citation>
    <scope>NUCLEOTIDE SEQUENCE [LARGE SCALE GENOMIC DNA]</scope>
</reference>
<dbReference type="CDD" id="cd06587">
    <property type="entry name" value="VOC"/>
    <property type="match status" value="1"/>
</dbReference>
<feature type="domain" description="VOC" evidence="1">
    <location>
        <begin position="2"/>
        <end position="125"/>
    </location>
</feature>
<evidence type="ECO:0000259" key="1">
    <source>
        <dbReference type="PROSITE" id="PS51819"/>
    </source>
</evidence>
<dbReference type="SUPFAM" id="SSF54593">
    <property type="entry name" value="Glyoxalase/Bleomycin resistance protein/Dihydroxybiphenyl dioxygenase"/>
    <property type="match status" value="1"/>
</dbReference>
<proteinExistence type="predicted"/>
<accession>A0A2A4WUT1</accession>
<sequence length="125" mass="13880">MVIKISVSIDVPNLKEAEAFYTEALGCKKVRDQGSNMVVLSVENSDIYLQEKEPRTKPLVSSSVVRSYERHWTPIHLDFLCDNVDELVTRILELGGSHEGGESGDWGSIAYCADPFGNGFCIINE</sequence>
<gene>
    <name evidence="2" type="ORF">COB20_15490</name>
</gene>
<name>A0A2A4WUT1_9GAMM</name>